<evidence type="ECO:0000256" key="7">
    <source>
        <dbReference type="RuleBase" id="RU362065"/>
    </source>
</evidence>
<dbReference type="InterPro" id="IPR053927">
    <property type="entry name" value="FlgK_helical"/>
</dbReference>
<keyword evidence="11" id="KW-0969">Cilium</keyword>
<dbReference type="EMBL" id="CP147404">
    <property type="protein sequence ID" value="WXB92784.1"/>
    <property type="molecule type" value="Genomic_DNA"/>
</dbReference>
<comment type="similarity">
    <text evidence="3 7">Belongs to the flagella basal body rod proteins family.</text>
</comment>
<name>A0ABZ2N4Z2_9BACI</name>
<evidence type="ECO:0000259" key="8">
    <source>
        <dbReference type="Pfam" id="PF00460"/>
    </source>
</evidence>
<dbReference type="Pfam" id="PF06429">
    <property type="entry name" value="Flg_bbr_C"/>
    <property type="match status" value="1"/>
</dbReference>
<dbReference type="Pfam" id="PF22638">
    <property type="entry name" value="FlgK_D1"/>
    <property type="match status" value="1"/>
</dbReference>
<dbReference type="PRINTS" id="PR01005">
    <property type="entry name" value="FLGHOOKAP1"/>
</dbReference>
<feature type="domain" description="Flagellar basal-body/hook protein C-terminal" evidence="9">
    <location>
        <begin position="460"/>
        <end position="498"/>
    </location>
</feature>
<dbReference type="PANTHER" id="PTHR30033:SF1">
    <property type="entry name" value="FLAGELLAR HOOK-ASSOCIATED PROTEIN 1"/>
    <property type="match status" value="1"/>
</dbReference>
<accession>A0ABZ2N4Z2</accession>
<dbReference type="SUPFAM" id="SSF64518">
    <property type="entry name" value="Phase 1 flagellin"/>
    <property type="match status" value="1"/>
</dbReference>
<evidence type="ECO:0000313" key="11">
    <source>
        <dbReference type="EMBL" id="WXB92784.1"/>
    </source>
</evidence>
<organism evidence="11 12">
    <name type="scientific">Bacillus kandeliae</name>
    <dbReference type="NCBI Taxonomy" id="3129297"/>
    <lineage>
        <taxon>Bacteria</taxon>
        <taxon>Bacillati</taxon>
        <taxon>Bacillota</taxon>
        <taxon>Bacilli</taxon>
        <taxon>Bacillales</taxon>
        <taxon>Bacillaceae</taxon>
        <taxon>Bacillus</taxon>
    </lineage>
</organism>
<feature type="domain" description="Flagellar hook-associated protein FlgK helical" evidence="10">
    <location>
        <begin position="102"/>
        <end position="364"/>
    </location>
</feature>
<sequence length="505" mass="54462">MRSTFHGLETAKRGMFTQQSALYTTGHNISNANTPGYTRQRVNFQTTQPYPGVGMNRSQIPGQMGTGVEAGSVQRVRDGFLDTQFRGQNQTLGYYEAKASALSQMEGILNEFSTDGISKVMGQFWQSLHDLSGNPESGGPRTVVLERGKAVADTFHYVYNSLTTIKKDLGNEIGVSVKEINSLLKQISDVNKQIGEIEPHGYLPNDLYDRRDNLVDQLSKYVNIKVEKVPPKTPPEGNASPIAEGQYNIKLIGKDGSEQGDLVIGDKPSVIGIDPATDLNGDGVLEINDNIQNITLNGAAISVSDFSPGKLKGIIETFGYGADEGAYPEMLKQLDKMAYEFAKAFNEQHEQGVDLNGAKGKPFFDGVTSEKGAAANIGVAIKDPNEIAAGTKPGEKGDGSNALALAKVKEKPLAGLGNTTVDAFYQGMVGRLGVDTQEAKRQASNNAILLQSIEGNRQSISSVSLDEEFTDMIRFQHAYNAAARNITAVDEMLDKIINGMGRVGL</sequence>
<keyword evidence="5 7" id="KW-0964">Secreted</keyword>
<protein>
    <recommendedName>
        <fullName evidence="4 7">Flagellar hook-associated protein 1</fullName>
        <shortName evidence="7">HAP1</shortName>
    </recommendedName>
</protein>
<dbReference type="RefSeq" id="WP_338751635.1">
    <property type="nucleotide sequence ID" value="NZ_CP147404.1"/>
</dbReference>
<dbReference type="NCBIfam" id="TIGR02492">
    <property type="entry name" value="flgK_ends"/>
    <property type="match status" value="1"/>
</dbReference>
<evidence type="ECO:0000256" key="5">
    <source>
        <dbReference type="ARBA" id="ARBA00022525"/>
    </source>
</evidence>
<dbReference type="InterPro" id="IPR010930">
    <property type="entry name" value="Flg_bb/hook_C_dom"/>
</dbReference>
<feature type="domain" description="Flagellar basal body rod protein N-terminal" evidence="8">
    <location>
        <begin position="8"/>
        <end position="38"/>
    </location>
</feature>
<dbReference type="PANTHER" id="PTHR30033">
    <property type="entry name" value="FLAGELLAR HOOK-ASSOCIATED PROTEIN 1"/>
    <property type="match status" value="1"/>
</dbReference>
<reference evidence="11 12" key="1">
    <citation type="submission" date="2024-02" db="EMBL/GenBank/DDBJ databases">
        <title>Seven novel Bacillus-like species.</title>
        <authorList>
            <person name="Liu G."/>
        </authorList>
    </citation>
    <scope>NUCLEOTIDE SEQUENCE [LARGE SCALE GENOMIC DNA]</scope>
    <source>
        <strain evidence="11 12">FJAT-52991</strain>
    </source>
</reference>
<comment type="subcellular location">
    <subcellularLocation>
        <location evidence="1 7">Bacterial flagellum</location>
    </subcellularLocation>
    <subcellularLocation>
        <location evidence="2 7">Secreted</location>
    </subcellularLocation>
</comment>
<gene>
    <name evidence="7 11" type="primary">flgK</name>
    <name evidence="11" type="ORF">WDJ61_16395</name>
</gene>
<evidence type="ECO:0000256" key="2">
    <source>
        <dbReference type="ARBA" id="ARBA00004613"/>
    </source>
</evidence>
<evidence type="ECO:0000259" key="9">
    <source>
        <dbReference type="Pfam" id="PF06429"/>
    </source>
</evidence>
<proteinExistence type="inferred from homology"/>
<dbReference type="Pfam" id="PF00460">
    <property type="entry name" value="Flg_bb_rod"/>
    <property type="match status" value="1"/>
</dbReference>
<evidence type="ECO:0000256" key="1">
    <source>
        <dbReference type="ARBA" id="ARBA00004365"/>
    </source>
</evidence>
<dbReference type="InterPro" id="IPR002371">
    <property type="entry name" value="FlgK"/>
</dbReference>
<keyword evidence="6 7" id="KW-0975">Bacterial flagellum</keyword>
<keyword evidence="11" id="KW-0966">Cell projection</keyword>
<evidence type="ECO:0000256" key="6">
    <source>
        <dbReference type="ARBA" id="ARBA00023143"/>
    </source>
</evidence>
<evidence type="ECO:0000313" key="12">
    <source>
        <dbReference type="Proteomes" id="UP001387364"/>
    </source>
</evidence>
<dbReference type="InterPro" id="IPR001444">
    <property type="entry name" value="Flag_bb_rod_N"/>
</dbReference>
<evidence type="ECO:0000256" key="4">
    <source>
        <dbReference type="ARBA" id="ARBA00016244"/>
    </source>
</evidence>
<dbReference type="Proteomes" id="UP001387364">
    <property type="component" value="Chromosome"/>
</dbReference>
<evidence type="ECO:0000259" key="10">
    <source>
        <dbReference type="Pfam" id="PF22638"/>
    </source>
</evidence>
<evidence type="ECO:0000256" key="3">
    <source>
        <dbReference type="ARBA" id="ARBA00009677"/>
    </source>
</evidence>
<keyword evidence="12" id="KW-1185">Reference proteome</keyword>
<keyword evidence="11" id="KW-0282">Flagellum</keyword>